<name>A0ABQ8TH76_PERAM</name>
<feature type="compositionally biased region" description="Acidic residues" evidence="1">
    <location>
        <begin position="15"/>
        <end position="30"/>
    </location>
</feature>
<keyword evidence="3" id="KW-1185">Reference proteome</keyword>
<evidence type="ECO:0000256" key="1">
    <source>
        <dbReference type="SAM" id="MobiDB-lite"/>
    </source>
</evidence>
<gene>
    <name evidence="2" type="ORF">ANN_06849</name>
</gene>
<comment type="caution">
    <text evidence="2">The sequence shown here is derived from an EMBL/GenBank/DDBJ whole genome shotgun (WGS) entry which is preliminary data.</text>
</comment>
<evidence type="ECO:0000313" key="3">
    <source>
        <dbReference type="Proteomes" id="UP001148838"/>
    </source>
</evidence>
<dbReference type="EMBL" id="JAJSOF020000011">
    <property type="protein sequence ID" value="KAJ4445050.1"/>
    <property type="molecule type" value="Genomic_DNA"/>
</dbReference>
<feature type="compositionally biased region" description="Polar residues" evidence="1">
    <location>
        <begin position="70"/>
        <end position="84"/>
    </location>
</feature>
<sequence length="107" mass="12352">MGTENTSNICKWLDEDLDDGIENESDDESNREDLLNEIHDSNSEEDNEEEEEEEDDDDNGDDDERLMSINDGNCYTGRVNTTIWQKEPVAQRGRRRAQKYSDSFTGP</sequence>
<evidence type="ECO:0000313" key="2">
    <source>
        <dbReference type="EMBL" id="KAJ4445050.1"/>
    </source>
</evidence>
<organism evidence="2 3">
    <name type="scientific">Periplaneta americana</name>
    <name type="common">American cockroach</name>
    <name type="synonym">Blatta americana</name>
    <dbReference type="NCBI Taxonomy" id="6978"/>
    <lineage>
        <taxon>Eukaryota</taxon>
        <taxon>Metazoa</taxon>
        <taxon>Ecdysozoa</taxon>
        <taxon>Arthropoda</taxon>
        <taxon>Hexapoda</taxon>
        <taxon>Insecta</taxon>
        <taxon>Pterygota</taxon>
        <taxon>Neoptera</taxon>
        <taxon>Polyneoptera</taxon>
        <taxon>Dictyoptera</taxon>
        <taxon>Blattodea</taxon>
        <taxon>Blattoidea</taxon>
        <taxon>Blattidae</taxon>
        <taxon>Blattinae</taxon>
        <taxon>Periplaneta</taxon>
    </lineage>
</organism>
<protein>
    <submittedName>
        <fullName evidence="2">Uncharacterized protein</fullName>
    </submittedName>
</protein>
<proteinExistence type="predicted"/>
<feature type="compositionally biased region" description="Acidic residues" evidence="1">
    <location>
        <begin position="43"/>
        <end position="64"/>
    </location>
</feature>
<reference evidence="2 3" key="1">
    <citation type="journal article" date="2022" name="Allergy">
        <title>Genome assembly and annotation of Periplaneta americana reveal a comprehensive cockroach allergen profile.</title>
        <authorList>
            <person name="Wang L."/>
            <person name="Xiong Q."/>
            <person name="Saelim N."/>
            <person name="Wang L."/>
            <person name="Nong W."/>
            <person name="Wan A.T."/>
            <person name="Shi M."/>
            <person name="Liu X."/>
            <person name="Cao Q."/>
            <person name="Hui J.H.L."/>
            <person name="Sookrung N."/>
            <person name="Leung T.F."/>
            <person name="Tungtrongchitr A."/>
            <person name="Tsui S.K.W."/>
        </authorList>
    </citation>
    <scope>NUCLEOTIDE SEQUENCE [LARGE SCALE GENOMIC DNA]</scope>
    <source>
        <strain evidence="2">PWHHKU_190912</strain>
    </source>
</reference>
<accession>A0ABQ8TH76</accession>
<feature type="compositionally biased region" description="Basic and acidic residues" evidence="1">
    <location>
        <begin position="31"/>
        <end position="42"/>
    </location>
</feature>
<feature type="region of interest" description="Disordered" evidence="1">
    <location>
        <begin position="1"/>
        <end position="107"/>
    </location>
</feature>
<dbReference type="Proteomes" id="UP001148838">
    <property type="component" value="Unassembled WGS sequence"/>
</dbReference>